<dbReference type="EMBL" id="JBHFFA010000008">
    <property type="protein sequence ID" value="KAL2610461.1"/>
    <property type="molecule type" value="Genomic_DNA"/>
</dbReference>
<name>A0ABD1XNF2_9MARC</name>
<dbReference type="Proteomes" id="UP001605036">
    <property type="component" value="Unassembled WGS sequence"/>
</dbReference>
<proteinExistence type="predicted"/>
<sequence>MSMASSSSFQVGDEDLEVLHVHAGRSIVIEGFMFMMDNYSNDISHLGIRSDQHPEAEGSAELLPAVIHSLLRLWEFETLPISLSNPRAPPP</sequence>
<dbReference type="AlphaFoldDB" id="A0ABD1XNF2"/>
<evidence type="ECO:0000313" key="1">
    <source>
        <dbReference type="EMBL" id="KAL2610461.1"/>
    </source>
</evidence>
<accession>A0ABD1XNF2</accession>
<organism evidence="1 2">
    <name type="scientific">Riccia fluitans</name>
    <dbReference type="NCBI Taxonomy" id="41844"/>
    <lineage>
        <taxon>Eukaryota</taxon>
        <taxon>Viridiplantae</taxon>
        <taxon>Streptophyta</taxon>
        <taxon>Embryophyta</taxon>
        <taxon>Marchantiophyta</taxon>
        <taxon>Marchantiopsida</taxon>
        <taxon>Marchantiidae</taxon>
        <taxon>Marchantiales</taxon>
        <taxon>Ricciaceae</taxon>
        <taxon>Riccia</taxon>
    </lineage>
</organism>
<protein>
    <submittedName>
        <fullName evidence="1">Uncharacterized protein</fullName>
    </submittedName>
</protein>
<comment type="caution">
    <text evidence="1">The sequence shown here is derived from an EMBL/GenBank/DDBJ whole genome shotgun (WGS) entry which is preliminary data.</text>
</comment>
<evidence type="ECO:0000313" key="2">
    <source>
        <dbReference type="Proteomes" id="UP001605036"/>
    </source>
</evidence>
<gene>
    <name evidence="1" type="ORF">R1flu_029034</name>
</gene>
<keyword evidence="2" id="KW-1185">Reference proteome</keyword>
<reference evidence="1 2" key="1">
    <citation type="submission" date="2024-09" db="EMBL/GenBank/DDBJ databases">
        <title>Chromosome-scale assembly of Riccia fluitans.</title>
        <authorList>
            <person name="Paukszto L."/>
            <person name="Sawicki J."/>
            <person name="Karawczyk K."/>
            <person name="Piernik-Szablinska J."/>
            <person name="Szczecinska M."/>
            <person name="Mazdziarz M."/>
        </authorList>
    </citation>
    <scope>NUCLEOTIDE SEQUENCE [LARGE SCALE GENOMIC DNA]</scope>
    <source>
        <strain evidence="1">Rf_01</strain>
        <tissue evidence="1">Aerial parts of the thallus</tissue>
    </source>
</reference>